<name>A0A9P7DLK2_9AGAM</name>
<comment type="caution">
    <text evidence="1">The sequence shown here is derived from an EMBL/GenBank/DDBJ whole genome shotgun (WGS) entry which is preliminary data.</text>
</comment>
<protein>
    <submittedName>
        <fullName evidence="1">Uncharacterized protein</fullName>
    </submittedName>
</protein>
<evidence type="ECO:0000313" key="2">
    <source>
        <dbReference type="Proteomes" id="UP000719766"/>
    </source>
</evidence>
<sequence>MSTFGNTTSGPVVYTEIANPDCRYHWLGHVYENCRPVVDTASDLIVSINLVTPDLGRTRSGPSVNVNMNRDLWYHPLGPVTVGAECFIPDLPHHPLRPAGENGGPAIDLVIHLRQHFSGPVVDIDLIILYLHNITLGPTVNTDFITLDLGHHLLGPVLVTYGPGRQYRDNIGPPVSIGQHWIWAQLGWTVSLGRISTSGVHITQKKDVYIGLQNLAYRTTASAGDSSINDISAGPGQAGISTYLQYLDRPVSLV</sequence>
<dbReference type="Proteomes" id="UP000719766">
    <property type="component" value="Unassembled WGS sequence"/>
</dbReference>
<keyword evidence="2" id="KW-1185">Reference proteome</keyword>
<dbReference type="RefSeq" id="XP_041162785.1">
    <property type="nucleotide sequence ID" value="XM_041299913.1"/>
</dbReference>
<dbReference type="AlphaFoldDB" id="A0A9P7DLK2"/>
<proteinExistence type="predicted"/>
<gene>
    <name evidence="1" type="ORF">HD556DRAFT_1306421</name>
</gene>
<accession>A0A9P7DLK2</accession>
<organism evidence="1 2">
    <name type="scientific">Suillus plorans</name>
    <dbReference type="NCBI Taxonomy" id="116603"/>
    <lineage>
        <taxon>Eukaryota</taxon>
        <taxon>Fungi</taxon>
        <taxon>Dikarya</taxon>
        <taxon>Basidiomycota</taxon>
        <taxon>Agaricomycotina</taxon>
        <taxon>Agaricomycetes</taxon>
        <taxon>Agaricomycetidae</taxon>
        <taxon>Boletales</taxon>
        <taxon>Suillineae</taxon>
        <taxon>Suillaceae</taxon>
        <taxon>Suillus</taxon>
    </lineage>
</organism>
<evidence type="ECO:0000313" key="1">
    <source>
        <dbReference type="EMBL" id="KAG1797832.1"/>
    </source>
</evidence>
<dbReference type="EMBL" id="JABBWE010000015">
    <property type="protein sequence ID" value="KAG1797832.1"/>
    <property type="molecule type" value="Genomic_DNA"/>
</dbReference>
<dbReference type="GeneID" id="64593677"/>
<reference evidence="1" key="1">
    <citation type="journal article" date="2020" name="New Phytol.">
        <title>Comparative genomics reveals dynamic genome evolution in host specialist ectomycorrhizal fungi.</title>
        <authorList>
            <person name="Lofgren L.A."/>
            <person name="Nguyen N.H."/>
            <person name="Vilgalys R."/>
            <person name="Ruytinx J."/>
            <person name="Liao H.L."/>
            <person name="Branco S."/>
            <person name="Kuo A."/>
            <person name="LaButti K."/>
            <person name="Lipzen A."/>
            <person name="Andreopoulos W."/>
            <person name="Pangilinan J."/>
            <person name="Riley R."/>
            <person name="Hundley H."/>
            <person name="Na H."/>
            <person name="Barry K."/>
            <person name="Grigoriev I.V."/>
            <person name="Stajich J.E."/>
            <person name="Kennedy P.G."/>
        </authorList>
    </citation>
    <scope>NUCLEOTIDE SEQUENCE</scope>
    <source>
        <strain evidence="1">S12</strain>
    </source>
</reference>